<organism evidence="2 3">
    <name type="scientific">Paramuricea clavata</name>
    <name type="common">Red gorgonian</name>
    <name type="synonym">Violescent sea-whip</name>
    <dbReference type="NCBI Taxonomy" id="317549"/>
    <lineage>
        <taxon>Eukaryota</taxon>
        <taxon>Metazoa</taxon>
        <taxon>Cnidaria</taxon>
        <taxon>Anthozoa</taxon>
        <taxon>Octocorallia</taxon>
        <taxon>Malacalcyonacea</taxon>
        <taxon>Plexauridae</taxon>
        <taxon>Paramuricea</taxon>
    </lineage>
</organism>
<dbReference type="PANTHER" id="PTHR33359:SF1">
    <property type="entry name" value="MOLYBDOPTERIN SYNTHASE SULFUR CARRIER SUBUNIT"/>
    <property type="match status" value="1"/>
</dbReference>
<evidence type="ECO:0000313" key="3">
    <source>
        <dbReference type="Proteomes" id="UP001152795"/>
    </source>
</evidence>
<dbReference type="PANTHER" id="PTHR33359">
    <property type="entry name" value="MOLYBDOPTERIN SYNTHASE SULFUR CARRIER SUBUNIT"/>
    <property type="match status" value="1"/>
</dbReference>
<dbReference type="InterPro" id="IPR012675">
    <property type="entry name" value="Beta-grasp_dom_sf"/>
</dbReference>
<dbReference type="Gene3D" id="3.10.20.30">
    <property type="match status" value="1"/>
</dbReference>
<dbReference type="InterPro" id="IPR016155">
    <property type="entry name" value="Mopterin_synth/thiamin_S_b"/>
</dbReference>
<dbReference type="SUPFAM" id="SSF54285">
    <property type="entry name" value="MoaD/ThiS"/>
    <property type="match status" value="1"/>
</dbReference>
<name>A0A7D9HFF2_PARCT</name>
<accession>A0A7D9HFF2</accession>
<dbReference type="UniPathway" id="UPA00344"/>
<evidence type="ECO:0000313" key="2">
    <source>
        <dbReference type="EMBL" id="CAB3981282.1"/>
    </source>
</evidence>
<keyword evidence="3" id="KW-1185">Reference proteome</keyword>
<dbReference type="EMBL" id="CACRXK020000371">
    <property type="protein sequence ID" value="CAB3981282.1"/>
    <property type="molecule type" value="Genomic_DNA"/>
</dbReference>
<dbReference type="InterPro" id="IPR003749">
    <property type="entry name" value="ThiS/MoaD-like"/>
</dbReference>
<dbReference type="InterPro" id="IPR044672">
    <property type="entry name" value="MOCS2A"/>
</dbReference>
<dbReference type="Proteomes" id="UP001152795">
    <property type="component" value="Unassembled WGS sequence"/>
</dbReference>
<dbReference type="GO" id="GO:1990133">
    <property type="term" value="C:molybdopterin adenylyltransferase complex"/>
    <property type="evidence" value="ECO:0007669"/>
    <property type="project" value="TreeGrafter"/>
</dbReference>
<dbReference type="GO" id="GO:0006777">
    <property type="term" value="P:Mo-molybdopterin cofactor biosynthetic process"/>
    <property type="evidence" value="ECO:0007669"/>
    <property type="project" value="InterPro"/>
</dbReference>
<dbReference type="GO" id="GO:0000166">
    <property type="term" value="F:nucleotide binding"/>
    <property type="evidence" value="ECO:0007669"/>
    <property type="project" value="UniProtKB-KW"/>
</dbReference>
<proteinExistence type="predicted"/>
<dbReference type="OrthoDB" id="5531344at2759"/>
<sequence length="92" mass="9852">MDEIGISGKVEVTILLFAKAKELANTGQGSLNLPSQAKGRLILEEILCTWPSLQPLSSCLMLALNETYIDLEETVNLKNADEIAVIPPLSGG</sequence>
<evidence type="ECO:0000256" key="1">
    <source>
        <dbReference type="ARBA" id="ARBA00022741"/>
    </source>
</evidence>
<dbReference type="Pfam" id="PF02597">
    <property type="entry name" value="ThiS"/>
    <property type="match status" value="1"/>
</dbReference>
<comment type="caution">
    <text evidence="2">The sequence shown here is derived from an EMBL/GenBank/DDBJ whole genome shotgun (WGS) entry which is preliminary data.</text>
</comment>
<gene>
    <name evidence="2" type="ORF">PACLA_8A067932</name>
</gene>
<protein>
    <submittedName>
        <fullName evidence="2">Molybdopterin synthase sulfur carrier subunit</fullName>
    </submittedName>
</protein>
<reference evidence="2" key="1">
    <citation type="submission" date="2020-04" db="EMBL/GenBank/DDBJ databases">
        <authorList>
            <person name="Alioto T."/>
            <person name="Alioto T."/>
            <person name="Gomez Garrido J."/>
        </authorList>
    </citation>
    <scope>NUCLEOTIDE SEQUENCE</scope>
    <source>
        <strain evidence="2">A484AB</strain>
    </source>
</reference>
<keyword evidence="1" id="KW-0547">Nucleotide-binding</keyword>
<dbReference type="CDD" id="cd00754">
    <property type="entry name" value="Ubl_MoaD"/>
    <property type="match status" value="1"/>
</dbReference>
<dbReference type="AlphaFoldDB" id="A0A7D9HFF2"/>